<dbReference type="STRING" id="1280953.HOC_20538"/>
<dbReference type="OrthoDB" id="9791261at2"/>
<evidence type="ECO:0000256" key="2">
    <source>
        <dbReference type="SAM" id="SignalP"/>
    </source>
</evidence>
<comment type="similarity">
    <text evidence="1">Belongs to the outer membrane factor (OMF) (TC 1.B.17) family.</text>
</comment>
<dbReference type="AlphaFoldDB" id="A0A059G0R9"/>
<dbReference type="InterPro" id="IPR010131">
    <property type="entry name" value="MdtP/NodT-like"/>
</dbReference>
<evidence type="ECO:0000256" key="1">
    <source>
        <dbReference type="ARBA" id="ARBA00007613"/>
    </source>
</evidence>
<evidence type="ECO:0000313" key="4">
    <source>
        <dbReference type="Proteomes" id="UP000024942"/>
    </source>
</evidence>
<dbReference type="SUPFAM" id="SSF56954">
    <property type="entry name" value="Outer membrane efflux proteins (OEP)"/>
    <property type="match status" value="1"/>
</dbReference>
<name>A0A059G0R9_9PROT</name>
<keyword evidence="2" id="KW-0732">Signal</keyword>
<dbReference type="eggNOG" id="COG1538">
    <property type="taxonomic scope" value="Bacteria"/>
</dbReference>
<protein>
    <submittedName>
        <fullName evidence="3">Outer membrane efflux protein</fullName>
    </submittedName>
</protein>
<organism evidence="3 4">
    <name type="scientific">Hyphomonas oceanitis SCH89</name>
    <dbReference type="NCBI Taxonomy" id="1280953"/>
    <lineage>
        <taxon>Bacteria</taxon>
        <taxon>Pseudomonadati</taxon>
        <taxon>Pseudomonadota</taxon>
        <taxon>Alphaproteobacteria</taxon>
        <taxon>Hyphomonadales</taxon>
        <taxon>Hyphomonadaceae</taxon>
        <taxon>Hyphomonas</taxon>
    </lineage>
</organism>
<reference evidence="3 4" key="1">
    <citation type="journal article" date="2014" name="Antonie Van Leeuwenhoek">
        <title>Hyphomonas beringensis sp. nov. and Hyphomonas chukchiensis sp. nov., isolated from surface seawater of the Bering Sea and Chukchi Sea.</title>
        <authorList>
            <person name="Li C."/>
            <person name="Lai Q."/>
            <person name="Li G."/>
            <person name="Dong C."/>
            <person name="Wang J."/>
            <person name="Liao Y."/>
            <person name="Shao Z."/>
        </authorList>
    </citation>
    <scope>NUCLEOTIDE SEQUENCE [LARGE SCALE GENOMIC DNA]</scope>
    <source>
        <strain evidence="3 4">SCH89</strain>
    </source>
</reference>
<dbReference type="Pfam" id="PF02321">
    <property type="entry name" value="OEP"/>
    <property type="match status" value="2"/>
</dbReference>
<dbReference type="RefSeq" id="WP_035542401.1">
    <property type="nucleotide sequence ID" value="NZ_ARYL01000107.1"/>
</dbReference>
<gene>
    <name evidence="3" type="ORF">HOC_20538</name>
</gene>
<keyword evidence="4" id="KW-1185">Reference proteome</keyword>
<comment type="caution">
    <text evidence="3">The sequence shown here is derived from an EMBL/GenBank/DDBJ whole genome shotgun (WGS) entry which is preliminary data.</text>
</comment>
<proteinExistence type="inferred from homology"/>
<dbReference type="Gene3D" id="1.20.1600.10">
    <property type="entry name" value="Outer membrane efflux proteins (OEP)"/>
    <property type="match status" value="1"/>
</dbReference>
<dbReference type="Proteomes" id="UP000024942">
    <property type="component" value="Unassembled WGS sequence"/>
</dbReference>
<dbReference type="EMBL" id="ARYL01000107">
    <property type="protein sequence ID" value="KCZ97590.1"/>
    <property type="molecule type" value="Genomic_DNA"/>
</dbReference>
<sequence length="413" mass="43266">MNTLKQGACCALIAAVLAGTAVAAPCSGPRVTATAIQPGEPLSLDAVLAEVRNASPEVRKAALETRAREADADQAGRWLNPMIGLELENFSGSGPLAGFDQTETTFSVAQTFQLGGKRTKRQRAARASAALATAECNAILRETELEAVTLFYELDAAAQLVRLADQSAELADTLSETVGKRVDAGAAAPPELSRAKADAAALRAVAAQTRGDMEALRYDLSALWGSADPVFEAPVLPMTAPTHPGAANLAQHPAVKVAEAGIVARQAEQDLARAQAAPDLTLSAGMRQFEQTGDTAFLIGVSVPVPLFDRNRDATRAAGYRVDARRTDRVAVEARLLASQRASVSQVRAAQERLALLENDALPSARAAYEASVQGYAAGKFDLTSTLDARKGLIEAGVAVIDAARALNTENMR</sequence>
<accession>A0A059G0R9</accession>
<dbReference type="InterPro" id="IPR003423">
    <property type="entry name" value="OMP_efflux"/>
</dbReference>
<dbReference type="PANTHER" id="PTHR30203:SF24">
    <property type="entry name" value="BLR4935 PROTEIN"/>
    <property type="match status" value="1"/>
</dbReference>
<feature type="signal peptide" evidence="2">
    <location>
        <begin position="1"/>
        <end position="23"/>
    </location>
</feature>
<dbReference type="GO" id="GO:0015562">
    <property type="term" value="F:efflux transmembrane transporter activity"/>
    <property type="evidence" value="ECO:0007669"/>
    <property type="project" value="InterPro"/>
</dbReference>
<dbReference type="PANTHER" id="PTHR30203">
    <property type="entry name" value="OUTER MEMBRANE CATION EFFLUX PROTEIN"/>
    <property type="match status" value="1"/>
</dbReference>
<evidence type="ECO:0000313" key="3">
    <source>
        <dbReference type="EMBL" id="KCZ97590.1"/>
    </source>
</evidence>
<feature type="non-terminal residue" evidence="3">
    <location>
        <position position="413"/>
    </location>
</feature>
<feature type="chain" id="PRO_5001577870" evidence="2">
    <location>
        <begin position="24"/>
        <end position="413"/>
    </location>
</feature>